<dbReference type="InterPro" id="IPR003339">
    <property type="entry name" value="ABC/ECF_trnsptr_transmembrane"/>
</dbReference>
<dbReference type="GO" id="GO:0005886">
    <property type="term" value="C:plasma membrane"/>
    <property type="evidence" value="ECO:0007669"/>
    <property type="project" value="UniProtKB-ARBA"/>
</dbReference>
<feature type="transmembrane region" description="Helical" evidence="5">
    <location>
        <begin position="215"/>
        <end position="236"/>
    </location>
</feature>
<comment type="caution">
    <text evidence="6">The sequence shown here is derived from an EMBL/GenBank/DDBJ whole genome shotgun (WGS) entry which is preliminary data.</text>
</comment>
<evidence type="ECO:0000256" key="5">
    <source>
        <dbReference type="SAM" id="Phobius"/>
    </source>
</evidence>
<feature type="transmembrane region" description="Helical" evidence="5">
    <location>
        <begin position="55"/>
        <end position="74"/>
    </location>
</feature>
<protein>
    <submittedName>
        <fullName evidence="6">Energy-coupling factor transport system permease protein</fullName>
    </submittedName>
</protein>
<dbReference type="OrthoDB" id="1891007at2"/>
<sequence length="287" mass="33359">MKRYHTMTTIIINLIMLFISLLTNNFIILTSILIWNLTVAYLYKGFYKYKRSLPYLFSLALVTLIINSFFVQAGNTKLITILGRQINLEVIVYALIMSYKILIVFVIFISLELMIDSDRAVSYFSNKLPKTSLMMLIGIKLIPNMENRLNTLKDIYTIRGLDYKVKGIRARIKSSIPILSILLEDSLENSFDIAESCYIRGSLRGNRGIYEKEEYFFSDVLVISMSVISFISYFIISKYYKVNFDIYNNFKELNMISVYSLTIGSIIIFSAIINFFIIKSRITRKEN</sequence>
<evidence type="ECO:0000256" key="4">
    <source>
        <dbReference type="ARBA" id="ARBA00023136"/>
    </source>
</evidence>
<organism evidence="6 7">
    <name type="scientific">Clostridium algidicarnis DSM 15099</name>
    <dbReference type="NCBI Taxonomy" id="1121295"/>
    <lineage>
        <taxon>Bacteria</taxon>
        <taxon>Bacillati</taxon>
        <taxon>Bacillota</taxon>
        <taxon>Clostridia</taxon>
        <taxon>Eubacteriales</taxon>
        <taxon>Clostridiaceae</taxon>
        <taxon>Clostridium</taxon>
    </lineage>
</organism>
<keyword evidence="3 5" id="KW-1133">Transmembrane helix</keyword>
<keyword evidence="4 5" id="KW-0472">Membrane</keyword>
<evidence type="ECO:0000256" key="2">
    <source>
        <dbReference type="ARBA" id="ARBA00022692"/>
    </source>
</evidence>
<accession>A0A2S6FZN1</accession>
<reference evidence="6 7" key="1">
    <citation type="submission" date="2018-02" db="EMBL/GenBank/DDBJ databases">
        <title>Genomic Encyclopedia of Archaeal and Bacterial Type Strains, Phase II (KMG-II): from individual species to whole genera.</title>
        <authorList>
            <person name="Goeker M."/>
        </authorList>
    </citation>
    <scope>NUCLEOTIDE SEQUENCE [LARGE SCALE GENOMIC DNA]</scope>
    <source>
        <strain evidence="6 7">DSM 15099</strain>
    </source>
</reference>
<feature type="transmembrane region" description="Helical" evidence="5">
    <location>
        <begin position="86"/>
        <end position="111"/>
    </location>
</feature>
<dbReference type="CDD" id="cd16914">
    <property type="entry name" value="EcfT"/>
    <property type="match status" value="1"/>
</dbReference>
<feature type="transmembrane region" description="Helical" evidence="5">
    <location>
        <begin position="256"/>
        <end position="278"/>
    </location>
</feature>
<evidence type="ECO:0000313" key="6">
    <source>
        <dbReference type="EMBL" id="PPK49041.1"/>
    </source>
</evidence>
<evidence type="ECO:0000313" key="7">
    <source>
        <dbReference type="Proteomes" id="UP000239863"/>
    </source>
</evidence>
<comment type="subcellular location">
    <subcellularLocation>
        <location evidence="1">Membrane</location>
        <topology evidence="1">Multi-pass membrane protein</topology>
    </subcellularLocation>
</comment>
<feature type="transmembrane region" description="Helical" evidence="5">
    <location>
        <begin position="12"/>
        <end position="35"/>
    </location>
</feature>
<name>A0A2S6FZN1_9CLOT</name>
<proteinExistence type="predicted"/>
<dbReference type="AlphaFoldDB" id="A0A2S6FZN1"/>
<evidence type="ECO:0000256" key="1">
    <source>
        <dbReference type="ARBA" id="ARBA00004141"/>
    </source>
</evidence>
<gene>
    <name evidence="6" type="ORF">BD821_103171</name>
</gene>
<dbReference type="Proteomes" id="UP000239863">
    <property type="component" value="Unassembled WGS sequence"/>
</dbReference>
<dbReference type="EMBL" id="PTIS01000003">
    <property type="protein sequence ID" value="PPK49041.1"/>
    <property type="molecule type" value="Genomic_DNA"/>
</dbReference>
<dbReference type="STRING" id="37659.GCA_000703125_02098"/>
<evidence type="ECO:0000256" key="3">
    <source>
        <dbReference type="ARBA" id="ARBA00022989"/>
    </source>
</evidence>
<keyword evidence="2 5" id="KW-0812">Transmembrane</keyword>